<evidence type="ECO:0000313" key="4">
    <source>
        <dbReference type="Proteomes" id="UP000770661"/>
    </source>
</evidence>
<dbReference type="GO" id="GO:0008305">
    <property type="term" value="C:integrin complex"/>
    <property type="evidence" value="ECO:0007669"/>
    <property type="project" value="TreeGrafter"/>
</dbReference>
<dbReference type="PANTHER" id="PTHR23220:SF83">
    <property type="entry name" value="INTEGRIN ALPHA-PS3-RELATED"/>
    <property type="match status" value="1"/>
</dbReference>
<evidence type="ECO:0000313" key="3">
    <source>
        <dbReference type="EMBL" id="KAG0717792.1"/>
    </source>
</evidence>
<dbReference type="GO" id="GO:0007160">
    <property type="term" value="P:cell-matrix adhesion"/>
    <property type="evidence" value="ECO:0007669"/>
    <property type="project" value="TreeGrafter"/>
</dbReference>
<dbReference type="AlphaFoldDB" id="A0A8J4Y0R6"/>
<dbReference type="SUPFAM" id="SSF69318">
    <property type="entry name" value="Integrin alpha N-terminal domain"/>
    <property type="match status" value="1"/>
</dbReference>
<accession>A0A8J4Y0R6</accession>
<dbReference type="InterPro" id="IPR028994">
    <property type="entry name" value="Integrin_alpha_N"/>
</dbReference>
<dbReference type="GO" id="GO:0005178">
    <property type="term" value="F:integrin binding"/>
    <property type="evidence" value="ECO:0007669"/>
    <property type="project" value="TreeGrafter"/>
</dbReference>
<feature type="chain" id="PRO_5035325019" evidence="2">
    <location>
        <begin position="25"/>
        <end position="290"/>
    </location>
</feature>
<dbReference type="GO" id="GO:0098609">
    <property type="term" value="P:cell-cell adhesion"/>
    <property type="evidence" value="ECO:0007669"/>
    <property type="project" value="TreeGrafter"/>
</dbReference>
<dbReference type="PANTHER" id="PTHR23220">
    <property type="entry name" value="INTEGRIN ALPHA"/>
    <property type="match status" value="1"/>
</dbReference>
<sequence>MLFQKMGLCWRALGLLCTVSLALCFNLEPLMHHAFPYPYQDQQGREAYFGFSVALQHSEEGGGANWVLVGAPRANSSLSGKQDIPEPGAVFSCSLAGDTCEELHVDANSDRKVVKDHGWLGGSLDTQPDFQSNRQATCVCAPLCKFRYRKKIYMNGACYIAKDSLSSATFVEELPLENRGKQRSSKAIPGTDRGETIYIYGYGQAGFSTHFPDDPTKLVVGAPGVYHWNGSAILFQDVMDVPDPGARKRREVPIEDEEDVPDPGARKRREVPIEDESVPDPGARKDGRCH</sequence>
<reference evidence="3" key="1">
    <citation type="submission" date="2020-07" db="EMBL/GenBank/DDBJ databases">
        <title>The High-quality genome of the commercially important snow crab, Chionoecetes opilio.</title>
        <authorList>
            <person name="Jeong J.-H."/>
            <person name="Ryu S."/>
        </authorList>
    </citation>
    <scope>NUCLEOTIDE SEQUENCE</scope>
    <source>
        <strain evidence="3">MADBK_172401_WGS</strain>
        <tissue evidence="3">Digestive gland</tissue>
    </source>
</reference>
<name>A0A8J4Y0R6_CHIOP</name>
<keyword evidence="2" id="KW-0732">Signal</keyword>
<dbReference type="GO" id="GO:0007229">
    <property type="term" value="P:integrin-mediated signaling pathway"/>
    <property type="evidence" value="ECO:0007669"/>
    <property type="project" value="UniProtKB-KW"/>
</dbReference>
<dbReference type="Proteomes" id="UP000770661">
    <property type="component" value="Unassembled WGS sequence"/>
</dbReference>
<evidence type="ECO:0000256" key="1">
    <source>
        <dbReference type="SAM" id="MobiDB-lite"/>
    </source>
</evidence>
<dbReference type="Gene3D" id="2.130.10.130">
    <property type="entry name" value="Integrin alpha, N-terminal"/>
    <property type="match status" value="1"/>
</dbReference>
<feature type="region of interest" description="Disordered" evidence="1">
    <location>
        <begin position="245"/>
        <end position="290"/>
    </location>
</feature>
<feature type="signal peptide" evidence="2">
    <location>
        <begin position="1"/>
        <end position="24"/>
    </location>
</feature>
<dbReference type="InterPro" id="IPR013519">
    <property type="entry name" value="Int_alpha_beta-p"/>
</dbReference>
<dbReference type="OrthoDB" id="6362691at2759"/>
<protein>
    <submittedName>
        <fullName evidence="3">Integrin alpha-PS4</fullName>
    </submittedName>
</protein>
<evidence type="ECO:0000256" key="2">
    <source>
        <dbReference type="SAM" id="SignalP"/>
    </source>
</evidence>
<dbReference type="GO" id="GO:0009897">
    <property type="term" value="C:external side of plasma membrane"/>
    <property type="evidence" value="ECO:0007669"/>
    <property type="project" value="TreeGrafter"/>
</dbReference>
<proteinExistence type="predicted"/>
<comment type="caution">
    <text evidence="3">The sequence shown here is derived from an EMBL/GenBank/DDBJ whole genome shotgun (WGS) entry which is preliminary data.</text>
</comment>
<gene>
    <name evidence="3" type="primary">ItgaPS4</name>
    <name evidence="3" type="ORF">GWK47_053704</name>
</gene>
<dbReference type="GO" id="GO:0033627">
    <property type="term" value="P:cell adhesion mediated by integrin"/>
    <property type="evidence" value="ECO:0007669"/>
    <property type="project" value="TreeGrafter"/>
</dbReference>
<organism evidence="3 4">
    <name type="scientific">Chionoecetes opilio</name>
    <name type="common">Atlantic snow crab</name>
    <name type="synonym">Cancer opilio</name>
    <dbReference type="NCBI Taxonomy" id="41210"/>
    <lineage>
        <taxon>Eukaryota</taxon>
        <taxon>Metazoa</taxon>
        <taxon>Ecdysozoa</taxon>
        <taxon>Arthropoda</taxon>
        <taxon>Crustacea</taxon>
        <taxon>Multicrustacea</taxon>
        <taxon>Malacostraca</taxon>
        <taxon>Eumalacostraca</taxon>
        <taxon>Eucarida</taxon>
        <taxon>Decapoda</taxon>
        <taxon>Pleocyemata</taxon>
        <taxon>Brachyura</taxon>
        <taxon>Eubrachyura</taxon>
        <taxon>Majoidea</taxon>
        <taxon>Majidae</taxon>
        <taxon>Chionoecetes</taxon>
    </lineage>
</organism>
<keyword evidence="4" id="KW-1185">Reference proteome</keyword>
<keyword evidence="3" id="KW-0401">Integrin</keyword>
<dbReference type="SMART" id="SM00191">
    <property type="entry name" value="Int_alpha"/>
    <property type="match status" value="1"/>
</dbReference>
<dbReference type="EMBL" id="JACEEZ010017076">
    <property type="protein sequence ID" value="KAG0717792.1"/>
    <property type="molecule type" value="Genomic_DNA"/>
</dbReference>